<reference evidence="6" key="1">
    <citation type="submission" date="2012-09" db="EMBL/GenBank/DDBJ databases">
        <authorList>
            <person name="Martin A.A."/>
        </authorList>
    </citation>
    <scope>NUCLEOTIDE SEQUENCE</scope>
</reference>
<dbReference type="AlphaFoldDB" id="A0A0K0CUE1"/>
<dbReference type="InterPro" id="IPR036860">
    <property type="entry name" value="SH2_dom_sf"/>
</dbReference>
<proteinExistence type="predicted"/>
<name>A0A0K0CUE1_ANGCA</name>
<reference evidence="7" key="2">
    <citation type="submission" date="2017-02" db="UniProtKB">
        <authorList>
            <consortium name="WormBaseParasite"/>
        </authorList>
    </citation>
    <scope>IDENTIFICATION</scope>
</reference>
<dbReference type="SUPFAM" id="SSF55550">
    <property type="entry name" value="SH2 domain"/>
    <property type="match status" value="1"/>
</dbReference>
<dbReference type="GO" id="GO:0005886">
    <property type="term" value="C:plasma membrane"/>
    <property type="evidence" value="ECO:0007669"/>
    <property type="project" value="TreeGrafter"/>
</dbReference>
<dbReference type="InterPro" id="IPR006020">
    <property type="entry name" value="PTB/PI_dom"/>
</dbReference>
<dbReference type="GO" id="GO:0007169">
    <property type="term" value="P:cell surface receptor protein tyrosine kinase signaling pathway"/>
    <property type="evidence" value="ECO:0007669"/>
    <property type="project" value="TreeGrafter"/>
</dbReference>
<dbReference type="SMART" id="SM00462">
    <property type="entry name" value="PTB"/>
    <property type="match status" value="1"/>
</dbReference>
<dbReference type="InterPro" id="IPR000980">
    <property type="entry name" value="SH2"/>
</dbReference>
<evidence type="ECO:0000313" key="6">
    <source>
        <dbReference type="Proteomes" id="UP000035642"/>
    </source>
</evidence>
<evidence type="ECO:0000256" key="1">
    <source>
        <dbReference type="ARBA" id="ARBA00022999"/>
    </source>
</evidence>
<evidence type="ECO:0000256" key="2">
    <source>
        <dbReference type="PROSITE-ProRule" id="PRU00191"/>
    </source>
</evidence>
<feature type="compositionally biased region" description="Basic and acidic residues" evidence="3">
    <location>
        <begin position="209"/>
        <end position="224"/>
    </location>
</feature>
<dbReference type="Gene3D" id="2.30.29.30">
    <property type="entry name" value="Pleckstrin-homology domain (PH domain)/Phosphotyrosine-binding domain (PTB)"/>
    <property type="match status" value="1"/>
</dbReference>
<dbReference type="PROSITE" id="PS50001">
    <property type="entry name" value="SH2"/>
    <property type="match status" value="1"/>
</dbReference>
<protein>
    <submittedName>
        <fullName evidence="7">SH2 domain-containing protein</fullName>
    </submittedName>
</protein>
<keyword evidence="1 2" id="KW-0727">SH2 domain</keyword>
<feature type="domain" description="PID" evidence="4">
    <location>
        <begin position="12"/>
        <end position="147"/>
    </location>
</feature>
<dbReference type="PROSITE" id="PS01179">
    <property type="entry name" value="PID"/>
    <property type="match status" value="1"/>
</dbReference>
<dbReference type="WBParaSite" id="ACAC_0000082701-mRNA-1">
    <property type="protein sequence ID" value="ACAC_0000082701-mRNA-1"/>
    <property type="gene ID" value="ACAC_0000082701"/>
</dbReference>
<evidence type="ECO:0000259" key="5">
    <source>
        <dbReference type="PROSITE" id="PS50001"/>
    </source>
</evidence>
<evidence type="ECO:0000256" key="3">
    <source>
        <dbReference type="SAM" id="MobiDB-lite"/>
    </source>
</evidence>
<dbReference type="PANTHER" id="PTHR10337:SF11">
    <property type="entry name" value="DSHC PROTEIN"/>
    <property type="match status" value="1"/>
</dbReference>
<dbReference type="SUPFAM" id="SSF50729">
    <property type="entry name" value="PH domain-like"/>
    <property type="match status" value="1"/>
</dbReference>
<dbReference type="PANTHER" id="PTHR10337">
    <property type="entry name" value="SHC TRANSFORMING PROTEIN"/>
    <property type="match status" value="1"/>
</dbReference>
<feature type="region of interest" description="Disordered" evidence="3">
    <location>
        <begin position="188"/>
        <end position="224"/>
    </location>
</feature>
<organism evidence="6 7">
    <name type="scientific">Angiostrongylus cantonensis</name>
    <name type="common">Rat lungworm</name>
    <dbReference type="NCBI Taxonomy" id="6313"/>
    <lineage>
        <taxon>Eukaryota</taxon>
        <taxon>Metazoa</taxon>
        <taxon>Ecdysozoa</taxon>
        <taxon>Nematoda</taxon>
        <taxon>Chromadorea</taxon>
        <taxon>Rhabditida</taxon>
        <taxon>Rhabditina</taxon>
        <taxon>Rhabditomorpha</taxon>
        <taxon>Strongyloidea</taxon>
        <taxon>Metastrongylidae</taxon>
        <taxon>Angiostrongylus</taxon>
    </lineage>
</organism>
<evidence type="ECO:0000259" key="4">
    <source>
        <dbReference type="PROSITE" id="PS01179"/>
    </source>
</evidence>
<dbReference type="InterPro" id="IPR051235">
    <property type="entry name" value="CEP152/SHC-Transforming"/>
</dbReference>
<dbReference type="SMART" id="SM00252">
    <property type="entry name" value="SH2"/>
    <property type="match status" value="1"/>
</dbReference>
<evidence type="ECO:0000313" key="7">
    <source>
        <dbReference type="WBParaSite" id="ACAC_0000082701-mRNA-1"/>
    </source>
</evidence>
<keyword evidence="6" id="KW-1185">Reference proteome</keyword>
<feature type="domain" description="SH2" evidence="5">
    <location>
        <begin position="237"/>
        <end position="284"/>
    </location>
</feature>
<dbReference type="Proteomes" id="UP000035642">
    <property type="component" value="Unassembled WGS sequence"/>
</dbReference>
<dbReference type="Pfam" id="PF00640">
    <property type="entry name" value="PID"/>
    <property type="match status" value="1"/>
</dbReference>
<dbReference type="Gene3D" id="3.30.505.10">
    <property type="entry name" value="SH2 domain"/>
    <property type="match status" value="1"/>
</dbReference>
<dbReference type="STRING" id="6313.A0A0K0CUE1"/>
<dbReference type="GO" id="GO:0030971">
    <property type="term" value="F:receptor tyrosine kinase binding"/>
    <property type="evidence" value="ECO:0007669"/>
    <property type="project" value="TreeGrafter"/>
</dbReference>
<sequence length="399" mass="44935">MGLPPTAAELRGSGIQFTFEYLGSVPVIVALHEMTDDMRPLVVKECINIIAGASGIIPVRETNAIIKLLVGEPELANHKVELNISTKALTIIYADDKNKEKMNRMIARHNIELVSFAAQGSEESSTADMFGYIAKRRDETDRRCHVFRFNDVPRVMHIIDDAIRLATRDTPMPPPILPTSGIVNMDPPFGHELRPQPLAPSPRPANRSRIPDRPSPELGVRDDPNGVLGLDLQDKPWFHGELDRAAAEYLLQKDGDFLVRTSANSPGQFILDGMEQGNYRHILLINDGVVRLYFLRVVILCKRSLLFLQMEILQDSDNENWQSVLYVASNVDIEILVDWKFALTRTSAIPIPLLRTEQFFSGIMYDTQSAVCSHLDNYADIDFHMLTLNHQVANDTILW</sequence>
<dbReference type="Pfam" id="PF00017">
    <property type="entry name" value="SH2"/>
    <property type="match status" value="1"/>
</dbReference>
<accession>A0A0K0CUE1</accession>
<dbReference type="InterPro" id="IPR011993">
    <property type="entry name" value="PH-like_dom_sf"/>
</dbReference>